<protein>
    <submittedName>
        <fullName evidence="2">ImmA/IrrE family metallo-endopeptidase</fullName>
    </submittedName>
</protein>
<reference evidence="2" key="1">
    <citation type="submission" date="2020-12" db="EMBL/GenBank/DDBJ databases">
        <title>Geomonas sp. Red875, isolated from river sediment.</title>
        <authorList>
            <person name="Xu Z."/>
            <person name="Zhang Z."/>
            <person name="Masuda Y."/>
            <person name="Itoh H."/>
            <person name="Senoo K."/>
        </authorList>
    </citation>
    <scope>NUCLEOTIDE SEQUENCE</scope>
    <source>
        <strain evidence="2">Red875</strain>
    </source>
</reference>
<accession>A0A8J7LY70</accession>
<dbReference type="InterPro" id="IPR010359">
    <property type="entry name" value="IrrE_HExxH"/>
</dbReference>
<evidence type="ECO:0000313" key="3">
    <source>
        <dbReference type="Proteomes" id="UP000636888"/>
    </source>
</evidence>
<dbReference type="EMBL" id="JAEMHM010000004">
    <property type="protein sequence ID" value="MBJ6724192.1"/>
    <property type="molecule type" value="Genomic_DNA"/>
</dbReference>
<dbReference type="RefSeq" id="WP_199383035.1">
    <property type="nucleotide sequence ID" value="NZ_JAEMHM010000004.1"/>
</dbReference>
<dbReference type="InterPro" id="IPR052345">
    <property type="entry name" value="Rad_response_metalloprotease"/>
</dbReference>
<proteinExistence type="predicted"/>
<name>A0A8J7LY70_9BACT</name>
<keyword evidence="3" id="KW-1185">Reference proteome</keyword>
<feature type="domain" description="IrrE N-terminal-like" evidence="1">
    <location>
        <begin position="41"/>
        <end position="159"/>
    </location>
</feature>
<comment type="caution">
    <text evidence="2">The sequence shown here is derived from an EMBL/GenBank/DDBJ whole genome shotgun (WGS) entry which is preliminary data.</text>
</comment>
<dbReference type="Gene3D" id="1.10.10.2910">
    <property type="match status" value="1"/>
</dbReference>
<dbReference type="Pfam" id="PF06114">
    <property type="entry name" value="Peptidase_M78"/>
    <property type="match status" value="1"/>
</dbReference>
<sequence>MMGANYKFAYEKARQVLKKYKITEVPTDLQAICKGLGVEYVELNDPEALDGALLEMNGMHVAMLNRAKSFVRGRFTLAHELGHICLEHGKRDFYDPEMARELGEDVPENKKPAKEQEADAFASELLMPTDQLKKYQGELKNLDKMAELFQVSKQAMSIAINRYYSSARNFK</sequence>
<evidence type="ECO:0000313" key="2">
    <source>
        <dbReference type="EMBL" id="MBJ6724192.1"/>
    </source>
</evidence>
<dbReference type="PANTHER" id="PTHR43236">
    <property type="entry name" value="ANTITOXIN HIGA1"/>
    <property type="match status" value="1"/>
</dbReference>
<evidence type="ECO:0000259" key="1">
    <source>
        <dbReference type="Pfam" id="PF06114"/>
    </source>
</evidence>
<gene>
    <name evidence="2" type="ORF">JFN93_05690</name>
</gene>
<dbReference type="PANTHER" id="PTHR43236:SF1">
    <property type="entry name" value="BLL7220 PROTEIN"/>
    <property type="match status" value="1"/>
</dbReference>
<dbReference type="Proteomes" id="UP000636888">
    <property type="component" value="Unassembled WGS sequence"/>
</dbReference>
<organism evidence="2 3">
    <name type="scientific">Geomesophilobacter sediminis</name>
    <dbReference type="NCBI Taxonomy" id="2798584"/>
    <lineage>
        <taxon>Bacteria</taxon>
        <taxon>Pseudomonadati</taxon>
        <taxon>Thermodesulfobacteriota</taxon>
        <taxon>Desulfuromonadia</taxon>
        <taxon>Geobacterales</taxon>
        <taxon>Geobacteraceae</taxon>
        <taxon>Geomesophilobacter</taxon>
    </lineage>
</organism>
<dbReference type="AlphaFoldDB" id="A0A8J7LY70"/>